<keyword evidence="3" id="KW-1185">Reference proteome</keyword>
<dbReference type="InterPro" id="IPR008978">
    <property type="entry name" value="HSP20-like_chaperone"/>
</dbReference>
<gene>
    <name evidence="2" type="ORF">GJU40_11000</name>
</gene>
<protein>
    <submittedName>
        <fullName evidence="2">Hsp20 family protein</fullName>
    </submittedName>
</protein>
<dbReference type="Gene3D" id="2.60.40.790">
    <property type="match status" value="1"/>
</dbReference>
<evidence type="ECO:0000313" key="3">
    <source>
        <dbReference type="Proteomes" id="UP000448867"/>
    </source>
</evidence>
<accession>A0A7X2IZI7</accession>
<evidence type="ECO:0000259" key="1">
    <source>
        <dbReference type="Pfam" id="PF17886"/>
    </source>
</evidence>
<feature type="domain" description="ArsA HSP20-like" evidence="1">
    <location>
        <begin position="49"/>
        <end position="113"/>
    </location>
</feature>
<evidence type="ECO:0000313" key="2">
    <source>
        <dbReference type="EMBL" id="MRX72675.1"/>
    </source>
</evidence>
<dbReference type="InterPro" id="IPR040612">
    <property type="entry name" value="ArsA_HSP20-like"/>
</dbReference>
<dbReference type="CDD" id="cd06464">
    <property type="entry name" value="ACD_sHsps-like"/>
    <property type="match status" value="1"/>
</dbReference>
<name>A0A7X2IZI7_9BACI</name>
<dbReference type="RefSeq" id="WP_154307832.1">
    <property type="nucleotide sequence ID" value="NZ_WKKI01000019.1"/>
</dbReference>
<sequence length="124" mass="14295">MQNNRGPMRLMNDFFSQRPKKTLLDTLDDYFRGGEEQHAFAVTTNEGQTHFTVTAELPGVPKRDISLELHGQNLNISAVKNSRKRTQIISLPYYVQTKGMRAVHRDGVLKVHFLKQQSRKIEID</sequence>
<comment type="caution">
    <text evidence="2">The sequence shown here is derived from an EMBL/GenBank/DDBJ whole genome shotgun (WGS) entry which is preliminary data.</text>
</comment>
<dbReference type="Pfam" id="PF17886">
    <property type="entry name" value="ArsA_HSP20"/>
    <property type="match status" value="1"/>
</dbReference>
<dbReference type="AlphaFoldDB" id="A0A7X2IZI7"/>
<organism evidence="2 3">
    <name type="scientific">Metabacillus lacus</name>
    <dbReference type="NCBI Taxonomy" id="1983721"/>
    <lineage>
        <taxon>Bacteria</taxon>
        <taxon>Bacillati</taxon>
        <taxon>Bacillota</taxon>
        <taxon>Bacilli</taxon>
        <taxon>Bacillales</taxon>
        <taxon>Bacillaceae</taxon>
        <taxon>Metabacillus</taxon>
    </lineage>
</organism>
<dbReference type="Proteomes" id="UP000448867">
    <property type="component" value="Unassembled WGS sequence"/>
</dbReference>
<dbReference type="OrthoDB" id="1806521at2"/>
<proteinExistence type="predicted"/>
<reference evidence="2 3" key="1">
    <citation type="submission" date="2019-11" db="EMBL/GenBank/DDBJ databases">
        <title>Bacillus lacus genome.</title>
        <authorList>
            <person name="Allen C.J."/>
            <person name="Newman J.D."/>
        </authorList>
    </citation>
    <scope>NUCLEOTIDE SEQUENCE [LARGE SCALE GENOMIC DNA]</scope>
    <source>
        <strain evidence="2 3">KCTC 33946</strain>
    </source>
</reference>
<dbReference type="EMBL" id="WKKI01000019">
    <property type="protein sequence ID" value="MRX72675.1"/>
    <property type="molecule type" value="Genomic_DNA"/>
</dbReference>
<dbReference type="SUPFAM" id="SSF49764">
    <property type="entry name" value="HSP20-like chaperones"/>
    <property type="match status" value="1"/>
</dbReference>